<protein>
    <submittedName>
        <fullName evidence="5">Porin</fullName>
    </submittedName>
</protein>
<dbReference type="GO" id="GO:0016020">
    <property type="term" value="C:membrane"/>
    <property type="evidence" value="ECO:0007669"/>
    <property type="project" value="InterPro"/>
</dbReference>
<dbReference type="Gene3D" id="2.40.160.180">
    <property type="entry name" value="Carbohydrate-selective porin OprB"/>
    <property type="match status" value="1"/>
</dbReference>
<dbReference type="InterPro" id="IPR007049">
    <property type="entry name" value="Carb-sel_porin_OprB"/>
</dbReference>
<dbReference type="AlphaFoldDB" id="A0AA96WCU8"/>
<evidence type="ECO:0000256" key="2">
    <source>
        <dbReference type="RuleBase" id="RU363072"/>
    </source>
</evidence>
<dbReference type="EMBL" id="CP053586">
    <property type="protein sequence ID" value="WNZ22804.1"/>
    <property type="molecule type" value="Genomic_DNA"/>
</dbReference>
<evidence type="ECO:0000313" key="5">
    <source>
        <dbReference type="EMBL" id="WNZ22804.1"/>
    </source>
</evidence>
<dbReference type="GO" id="GO:0008643">
    <property type="term" value="P:carbohydrate transport"/>
    <property type="evidence" value="ECO:0007669"/>
    <property type="project" value="InterPro"/>
</dbReference>
<evidence type="ECO:0000256" key="1">
    <source>
        <dbReference type="ARBA" id="ARBA00008769"/>
    </source>
</evidence>
<gene>
    <name evidence="5" type="ORF">HJG54_08010</name>
</gene>
<feature type="region of interest" description="Disordered" evidence="3">
    <location>
        <begin position="143"/>
        <end position="238"/>
    </location>
</feature>
<dbReference type="InterPro" id="IPR038673">
    <property type="entry name" value="OprB_sf"/>
</dbReference>
<keyword evidence="4" id="KW-1133">Transmembrane helix</keyword>
<keyword evidence="4" id="KW-0812">Transmembrane</keyword>
<accession>A0AA96WCU8</accession>
<keyword evidence="4" id="KW-0472">Membrane</keyword>
<dbReference type="GO" id="GO:0015288">
    <property type="term" value="F:porin activity"/>
    <property type="evidence" value="ECO:0007669"/>
    <property type="project" value="InterPro"/>
</dbReference>
<evidence type="ECO:0000256" key="3">
    <source>
        <dbReference type="SAM" id="MobiDB-lite"/>
    </source>
</evidence>
<name>A0AA96WCU8_9CYAN</name>
<reference evidence="5" key="1">
    <citation type="submission" date="2020-05" db="EMBL/GenBank/DDBJ databases">
        <authorList>
            <person name="Zhu T."/>
            <person name="Keshari N."/>
            <person name="Lu X."/>
        </authorList>
    </citation>
    <scope>NUCLEOTIDE SEQUENCE</scope>
    <source>
        <strain evidence="5">NK1-12</strain>
    </source>
</reference>
<feature type="region of interest" description="Disordered" evidence="3">
    <location>
        <begin position="56"/>
        <end position="120"/>
    </location>
</feature>
<evidence type="ECO:0000256" key="4">
    <source>
        <dbReference type="SAM" id="Phobius"/>
    </source>
</evidence>
<organism evidence="5">
    <name type="scientific">Leptolyngbya sp. NK1-12</name>
    <dbReference type="NCBI Taxonomy" id="2547451"/>
    <lineage>
        <taxon>Bacteria</taxon>
        <taxon>Bacillati</taxon>
        <taxon>Cyanobacteriota</taxon>
        <taxon>Cyanophyceae</taxon>
        <taxon>Leptolyngbyales</taxon>
        <taxon>Leptolyngbyaceae</taxon>
        <taxon>Leptolyngbya group</taxon>
        <taxon>Leptolyngbya</taxon>
    </lineage>
</organism>
<proteinExistence type="inferred from homology"/>
<dbReference type="Pfam" id="PF04966">
    <property type="entry name" value="OprB"/>
    <property type="match status" value="1"/>
</dbReference>
<sequence>MPSLSKTVFCNGWMTISSWVVYLGFTVVAISLPADANPATDVETAGFAELASSISPDAKATQDTPASSSELNRLARSESVPPDSAVNQTAAEAPLPHQPGAVSGEVAAQSTEASDRVGQAMPESQTIAPIMVSSEECLADCNPTEQFDFNPPVPDIAIPPRSAYPRPDVARTPLPVPTYPRGTAGEVPPPPPISSPATPGVTPSRETPEPAVPPVAQTPPTESQTAAELADTESRRALTPPSLQLQGVYLFQGDEDSARLRVTGVYPILPELQVGGSLDFTEGEIFSESGDDGLEVNELYLAASVPNYPNLRLIVGQIDLTSYFDRNSFAKDSAQQFFNPVFATNPALSAAGLGSRQGAVVNWTIIDEVEAKAAVFSSDRSISDFELNAFAGEIGARLGNLIVRGTYVTAEDAGANTGFEEIFQLQRRNGEFGPRDGDREDAYGLNAEFFIPEINLGLFARYGWYENRDLDRGGTTYSFGINLLDLFMEDDRLGLGYGRLLSNNDLRDGDNPDVFEAFYDFRILPWLRLGVTFQGLDEFSETIAGFRIRTDFDLVPPRRTR</sequence>
<feature type="compositionally biased region" description="Polar residues" evidence="3">
    <location>
        <begin position="61"/>
        <end position="71"/>
    </location>
</feature>
<feature type="transmembrane region" description="Helical" evidence="4">
    <location>
        <begin position="12"/>
        <end position="32"/>
    </location>
</feature>
<comment type="similarity">
    <text evidence="1 2">Belongs to the OprB family.</text>
</comment>